<keyword evidence="2" id="KW-0804">Transcription</keyword>
<evidence type="ECO:0000256" key="1">
    <source>
        <dbReference type="ARBA" id="ARBA00023015"/>
    </source>
</evidence>
<evidence type="ECO:0000313" key="4">
    <source>
        <dbReference type="EMBL" id="MPY53817.1"/>
    </source>
</evidence>
<dbReference type="GO" id="GO:0045892">
    <property type="term" value="P:negative regulation of DNA-templated transcription"/>
    <property type="evidence" value="ECO:0007669"/>
    <property type="project" value="InterPro"/>
</dbReference>
<dbReference type="InterPro" id="IPR004111">
    <property type="entry name" value="Repressor_TetR_C"/>
</dbReference>
<evidence type="ECO:0000256" key="2">
    <source>
        <dbReference type="ARBA" id="ARBA00023163"/>
    </source>
</evidence>
<dbReference type="Gene3D" id="1.10.357.10">
    <property type="entry name" value="Tetracycline Repressor, domain 2"/>
    <property type="match status" value="1"/>
</dbReference>
<dbReference type="SUPFAM" id="SSF48498">
    <property type="entry name" value="Tetracyclin repressor-like, C-terminal domain"/>
    <property type="match status" value="1"/>
</dbReference>
<gene>
    <name evidence="4" type="ORF">FPZ41_36740</name>
</gene>
<evidence type="ECO:0000259" key="3">
    <source>
        <dbReference type="Pfam" id="PF02909"/>
    </source>
</evidence>
<feature type="domain" description="Tetracycline repressor TetR C-terminal" evidence="3">
    <location>
        <begin position="29"/>
        <end position="164"/>
    </location>
</feature>
<accession>A0A5N8X2M5</accession>
<reference evidence="4 5" key="1">
    <citation type="submission" date="2019-09" db="EMBL/GenBank/DDBJ databases">
        <authorList>
            <person name="Duangmal K."/>
            <person name="Teo W.F.A."/>
            <person name="Lipun K."/>
        </authorList>
    </citation>
    <scope>NUCLEOTIDE SEQUENCE [LARGE SCALE GENOMIC DNA]</scope>
    <source>
        <strain evidence="4 5">K1PN6</strain>
    </source>
</reference>
<dbReference type="EMBL" id="VMNX01000220">
    <property type="protein sequence ID" value="MPY53817.1"/>
    <property type="molecule type" value="Genomic_DNA"/>
</dbReference>
<keyword evidence="5" id="KW-1185">Reference proteome</keyword>
<proteinExistence type="predicted"/>
<name>A0A5N8X2M5_9ACTN</name>
<dbReference type="Pfam" id="PF02909">
    <property type="entry name" value="TetR_C_1"/>
    <property type="match status" value="1"/>
</dbReference>
<dbReference type="Proteomes" id="UP000373149">
    <property type="component" value="Unassembled WGS sequence"/>
</dbReference>
<comment type="caution">
    <text evidence="4">The sequence shown here is derived from an EMBL/GenBank/DDBJ whole genome shotgun (WGS) entry which is preliminary data.</text>
</comment>
<sequence length="170" mass="18087">MTRVPKTDLLDALAEAVFASVERADPGLPWAERLRITVRNLYGEFSRHLSVSKAVVGDQANPTSEAAQRPTEEVLEALFEAGFGGKAARQALIAVHGLVFGTLALATSEYTTPPRPAADGLEAFRPVVDPAWLPHFARLTALGDSDPAEDFERALDLLITGLVTAAPNGA</sequence>
<dbReference type="InterPro" id="IPR036271">
    <property type="entry name" value="Tet_transcr_reg_TetR-rel_C_sf"/>
</dbReference>
<keyword evidence="1" id="KW-0805">Transcription regulation</keyword>
<evidence type="ECO:0000313" key="5">
    <source>
        <dbReference type="Proteomes" id="UP000373149"/>
    </source>
</evidence>
<protein>
    <recommendedName>
        <fullName evidence="3">Tetracycline repressor TetR C-terminal domain-containing protein</fullName>
    </recommendedName>
</protein>
<organism evidence="4 5">
    <name type="scientific">Streptomyces acidicola</name>
    <dbReference type="NCBI Taxonomy" id="2596892"/>
    <lineage>
        <taxon>Bacteria</taxon>
        <taxon>Bacillati</taxon>
        <taxon>Actinomycetota</taxon>
        <taxon>Actinomycetes</taxon>
        <taxon>Kitasatosporales</taxon>
        <taxon>Streptomycetaceae</taxon>
        <taxon>Streptomyces</taxon>
    </lineage>
</organism>
<dbReference type="AlphaFoldDB" id="A0A5N8X2M5"/>